<dbReference type="PANTHER" id="PTHR33154:SF33">
    <property type="entry name" value="TRANSCRIPTIONAL REPRESSOR SDPR"/>
    <property type="match status" value="1"/>
</dbReference>
<gene>
    <name evidence="5" type="primary">arsR_1</name>
    <name evidence="5" type="ORF">BPA01_00250</name>
</gene>
<accession>A0A4Y3PCU7</accession>
<name>A0A4Y3PCU7_BREPA</name>
<proteinExistence type="predicted"/>
<dbReference type="Proteomes" id="UP000316882">
    <property type="component" value="Unassembled WGS sequence"/>
</dbReference>
<dbReference type="Pfam" id="PF12840">
    <property type="entry name" value="HTH_20"/>
    <property type="match status" value="1"/>
</dbReference>
<dbReference type="GO" id="GO:0003677">
    <property type="term" value="F:DNA binding"/>
    <property type="evidence" value="ECO:0007669"/>
    <property type="project" value="UniProtKB-KW"/>
</dbReference>
<dbReference type="InterPro" id="IPR011991">
    <property type="entry name" value="ArsR-like_HTH"/>
</dbReference>
<sequence length="313" mass="35704">MNNQYSIGIEWSAAYECIISLYAYIYEKERKHLQLGVSWKEETKQQLPTAFAQELEDERWEVLHRLVLLVAQAPEKKSVADFLGWLEKLPPGEIYELLAPWVETIPLNLGEIRDHSVSLLARWNEHYFSRISPAIVTSLERSAAEMTELAGKMTAIELIDHASNGIWIEPMPDLQEVVLIPQYHCAPTSVLDFYRGLATCLYPVRDAGQTEPQPLLELLPLAQCLADEKRLHILRCLAEKKSTLGELQEQVSLAKSTVHHHVTALRRAGLIRAHYNGSTTIAAYSLRESFVDRLPVLLRSFLHREGARRMTDE</sequence>
<dbReference type="AlphaFoldDB" id="A0A4Y3PCU7"/>
<evidence type="ECO:0000256" key="1">
    <source>
        <dbReference type="ARBA" id="ARBA00023015"/>
    </source>
</evidence>
<feature type="domain" description="HTH arsR-type" evidence="4">
    <location>
        <begin position="210"/>
        <end position="308"/>
    </location>
</feature>
<dbReference type="STRING" id="54914.AV540_12780"/>
<keyword evidence="3" id="KW-0804">Transcription</keyword>
<dbReference type="InterPro" id="IPR036388">
    <property type="entry name" value="WH-like_DNA-bd_sf"/>
</dbReference>
<dbReference type="GO" id="GO:0003700">
    <property type="term" value="F:DNA-binding transcription factor activity"/>
    <property type="evidence" value="ECO:0007669"/>
    <property type="project" value="InterPro"/>
</dbReference>
<dbReference type="CDD" id="cd00090">
    <property type="entry name" value="HTH_ARSR"/>
    <property type="match status" value="1"/>
</dbReference>
<protein>
    <submittedName>
        <fullName evidence="5">Transcriptional regulator</fullName>
    </submittedName>
</protein>
<evidence type="ECO:0000313" key="5">
    <source>
        <dbReference type="EMBL" id="GEB30445.1"/>
    </source>
</evidence>
<dbReference type="SMART" id="SM00418">
    <property type="entry name" value="HTH_ARSR"/>
    <property type="match status" value="1"/>
</dbReference>
<dbReference type="SUPFAM" id="SSF46785">
    <property type="entry name" value="Winged helix' DNA-binding domain"/>
    <property type="match status" value="1"/>
</dbReference>
<comment type="caution">
    <text evidence="5">The sequence shown here is derived from an EMBL/GenBank/DDBJ whole genome shotgun (WGS) entry which is preliminary data.</text>
</comment>
<evidence type="ECO:0000313" key="6">
    <source>
        <dbReference type="Proteomes" id="UP000316882"/>
    </source>
</evidence>
<keyword evidence="2" id="KW-0238">DNA-binding</keyword>
<keyword evidence="1" id="KW-0805">Transcription regulation</keyword>
<evidence type="ECO:0000259" key="4">
    <source>
        <dbReference type="PROSITE" id="PS50987"/>
    </source>
</evidence>
<dbReference type="InterPro" id="IPR051081">
    <property type="entry name" value="HTH_MetalResp_TranReg"/>
</dbReference>
<organism evidence="5 6">
    <name type="scientific">Brevibacillus parabrevis</name>
    <dbReference type="NCBI Taxonomy" id="54914"/>
    <lineage>
        <taxon>Bacteria</taxon>
        <taxon>Bacillati</taxon>
        <taxon>Bacillota</taxon>
        <taxon>Bacilli</taxon>
        <taxon>Bacillales</taxon>
        <taxon>Paenibacillaceae</taxon>
        <taxon>Brevibacillus</taxon>
    </lineage>
</organism>
<evidence type="ECO:0000256" key="2">
    <source>
        <dbReference type="ARBA" id="ARBA00023125"/>
    </source>
</evidence>
<dbReference type="InterPro" id="IPR001845">
    <property type="entry name" value="HTH_ArsR_DNA-bd_dom"/>
</dbReference>
<reference evidence="5 6" key="1">
    <citation type="submission" date="2019-06" db="EMBL/GenBank/DDBJ databases">
        <title>Whole genome shotgun sequence of Brevibacillus parabrevis NBRC 12334.</title>
        <authorList>
            <person name="Hosoyama A."/>
            <person name="Uohara A."/>
            <person name="Ohji S."/>
            <person name="Ichikawa N."/>
        </authorList>
    </citation>
    <scope>NUCLEOTIDE SEQUENCE [LARGE SCALE GENOMIC DNA]</scope>
    <source>
        <strain evidence="5 6">NBRC 12334</strain>
    </source>
</reference>
<keyword evidence="6" id="KW-1185">Reference proteome</keyword>
<dbReference type="PROSITE" id="PS50987">
    <property type="entry name" value="HTH_ARSR_2"/>
    <property type="match status" value="1"/>
</dbReference>
<dbReference type="InterPro" id="IPR036390">
    <property type="entry name" value="WH_DNA-bd_sf"/>
</dbReference>
<dbReference type="Gene3D" id="1.10.10.10">
    <property type="entry name" value="Winged helix-like DNA-binding domain superfamily/Winged helix DNA-binding domain"/>
    <property type="match status" value="1"/>
</dbReference>
<dbReference type="PANTHER" id="PTHR33154">
    <property type="entry name" value="TRANSCRIPTIONAL REGULATOR, ARSR FAMILY"/>
    <property type="match status" value="1"/>
</dbReference>
<evidence type="ECO:0000256" key="3">
    <source>
        <dbReference type="ARBA" id="ARBA00023163"/>
    </source>
</evidence>
<dbReference type="RefSeq" id="WP_122962750.1">
    <property type="nucleotide sequence ID" value="NZ_BJMH01000001.1"/>
</dbReference>
<dbReference type="EMBL" id="BJMH01000001">
    <property type="protein sequence ID" value="GEB30445.1"/>
    <property type="molecule type" value="Genomic_DNA"/>
</dbReference>